<evidence type="ECO:0000256" key="10">
    <source>
        <dbReference type="ARBA" id="ARBA00023098"/>
    </source>
</evidence>
<evidence type="ECO:0000256" key="9">
    <source>
        <dbReference type="ARBA" id="ARBA00022955"/>
    </source>
</evidence>
<keyword evidence="6" id="KW-0547">Nucleotide-binding</keyword>
<dbReference type="SUPFAM" id="SSF54211">
    <property type="entry name" value="Ribosomal protein S5 domain 2-like"/>
    <property type="match status" value="1"/>
</dbReference>
<evidence type="ECO:0000256" key="4">
    <source>
        <dbReference type="ARBA" id="ARBA00022516"/>
    </source>
</evidence>
<organism evidence="15 16">
    <name type="scientific">Babjeviella inositovora NRRL Y-12698</name>
    <dbReference type="NCBI Taxonomy" id="984486"/>
    <lineage>
        <taxon>Eukaryota</taxon>
        <taxon>Fungi</taxon>
        <taxon>Dikarya</taxon>
        <taxon>Ascomycota</taxon>
        <taxon>Saccharomycotina</taxon>
        <taxon>Pichiomycetes</taxon>
        <taxon>Serinales incertae sedis</taxon>
        <taxon>Babjeviella</taxon>
    </lineage>
</organism>
<dbReference type="EMBL" id="KV454429">
    <property type="protein sequence ID" value="ODQ80855.1"/>
    <property type="molecule type" value="Genomic_DNA"/>
</dbReference>
<dbReference type="UniPathway" id="UPA00057">
    <property type="reaction ID" value="UER00099"/>
</dbReference>
<dbReference type="PANTHER" id="PTHR31814">
    <property type="match status" value="1"/>
</dbReference>
<dbReference type="RefSeq" id="XP_018986183.1">
    <property type="nucleotide sequence ID" value="XM_019131115.1"/>
</dbReference>
<evidence type="ECO:0000256" key="12">
    <source>
        <dbReference type="ARBA" id="ARBA00029326"/>
    </source>
</evidence>
<keyword evidence="10 13" id="KW-0443">Lipid metabolism</keyword>
<dbReference type="NCBIfam" id="TIGR01219">
    <property type="entry name" value="Pmev_kin_ERG8"/>
    <property type="match status" value="1"/>
</dbReference>
<dbReference type="GO" id="GO:0031388">
    <property type="term" value="P:organic acid phosphorylation"/>
    <property type="evidence" value="ECO:0007669"/>
    <property type="project" value="EnsemblFungi"/>
</dbReference>
<dbReference type="InterPro" id="IPR035102">
    <property type="entry name" value="Phosphomevalonate_kinase"/>
</dbReference>
<evidence type="ECO:0000313" key="16">
    <source>
        <dbReference type="Proteomes" id="UP000094336"/>
    </source>
</evidence>
<dbReference type="PANTHER" id="PTHR31814:SF2">
    <property type="entry name" value="PHOSPHOMEVALONATE KINASE"/>
    <property type="match status" value="1"/>
</dbReference>
<evidence type="ECO:0000256" key="8">
    <source>
        <dbReference type="ARBA" id="ARBA00022840"/>
    </source>
</evidence>
<comment type="catalytic activity">
    <reaction evidence="12">
        <text>(R)-5-phosphomevalonate + ATP = (R)-5-diphosphomevalonate + ADP</text>
        <dbReference type="Rhea" id="RHEA:16341"/>
        <dbReference type="ChEBI" id="CHEBI:30616"/>
        <dbReference type="ChEBI" id="CHEBI:57557"/>
        <dbReference type="ChEBI" id="CHEBI:58146"/>
        <dbReference type="ChEBI" id="CHEBI:456216"/>
        <dbReference type="EC" id="2.7.4.2"/>
    </reaction>
    <physiologicalReaction direction="left-to-right" evidence="12">
        <dbReference type="Rhea" id="RHEA:16342"/>
    </physiologicalReaction>
</comment>
<evidence type="ECO:0000256" key="2">
    <source>
        <dbReference type="ARBA" id="ARBA00006495"/>
    </source>
</evidence>
<keyword evidence="11 13" id="KW-0753">Steroid metabolism</keyword>
<evidence type="ECO:0000256" key="3">
    <source>
        <dbReference type="ARBA" id="ARBA00012958"/>
    </source>
</evidence>
<protein>
    <recommendedName>
        <fullName evidence="3 13">Phosphomevalonate kinase</fullName>
        <ecNumber evidence="3 13">2.7.4.2</ecNumber>
    </recommendedName>
</protein>
<dbReference type="Proteomes" id="UP000094336">
    <property type="component" value="Unassembled WGS sequence"/>
</dbReference>
<proteinExistence type="inferred from homology"/>
<dbReference type="EC" id="2.7.4.2" evidence="3 13"/>
<dbReference type="GeneID" id="30148968"/>
<keyword evidence="5 13" id="KW-0808">Transferase</keyword>
<feature type="domain" description="GHMP kinase N-terminal" evidence="14">
    <location>
        <begin position="146"/>
        <end position="209"/>
    </location>
</feature>
<keyword evidence="9 13" id="KW-0752">Steroid biosynthesis</keyword>
<keyword evidence="4 13" id="KW-0444">Lipid biosynthesis</keyword>
<accession>A0A1E3QT18</accession>
<dbReference type="GO" id="GO:0019287">
    <property type="term" value="P:isopentenyl diphosphate biosynthetic process, mevalonate pathway"/>
    <property type="evidence" value="ECO:0007669"/>
    <property type="project" value="UniProtKB-UniRule"/>
</dbReference>
<evidence type="ECO:0000259" key="14">
    <source>
        <dbReference type="Pfam" id="PF00288"/>
    </source>
</evidence>
<evidence type="ECO:0000256" key="7">
    <source>
        <dbReference type="ARBA" id="ARBA00022777"/>
    </source>
</evidence>
<comment type="similarity">
    <text evidence="2 13">Belongs to the GHMP kinase family. Mevalonate kinase subfamily.</text>
</comment>
<dbReference type="Gene3D" id="3.30.230.10">
    <property type="match status" value="1"/>
</dbReference>
<evidence type="ECO:0000313" key="15">
    <source>
        <dbReference type="EMBL" id="ODQ80855.1"/>
    </source>
</evidence>
<evidence type="ECO:0000256" key="6">
    <source>
        <dbReference type="ARBA" id="ARBA00022741"/>
    </source>
</evidence>
<sequence>MSAFSAPGKALLAGGYLVLFPKYKSYVVALSSRMHAVISKTSHHNSDLSRVTVRSPQFAEGEWSYEFDTSLPKITPKETSGKRNPFLEATVHTVLSYIQPTSNFIVEIVIFSDAGYHSQENTTVSVSDNKHKRFLYHQRKITDVAKTGLGSSAGLVTVVTAALLAFFRPELDVTQRTCKDLIHNLAQVAHCSAQGKIGSGFDVAAAVYGSIVYRRFPPLLIDELITSQAALSQEAYSRELQRVVNSQWEFTAEKCELPPQINLLMGDIAGGSETPKLVSKVLQWHKNEPEQSEKIFASINAGNMTLIDCLGKLTTMASKEPETYAEIMRCLSKGPLMAHPSLDLSVFLELSAAIQTIRANFREMTKYTGAEIEPAEQTTLLDNCSLLAGVVGGVVPGAGGYDAICLLVARRAIGMLIENTAEEPQFTNVEWLNLHQEDDGVTIESQEDYAGLV</sequence>
<name>A0A1E3QT18_9ASCO</name>
<dbReference type="InterPro" id="IPR016005">
    <property type="entry name" value="Erg8"/>
</dbReference>
<evidence type="ECO:0000256" key="11">
    <source>
        <dbReference type="ARBA" id="ARBA00023221"/>
    </source>
</evidence>
<gene>
    <name evidence="15" type="ORF">BABINDRAFT_180058</name>
</gene>
<keyword evidence="16" id="KW-1185">Reference proteome</keyword>
<dbReference type="GO" id="GO:0010142">
    <property type="term" value="P:farnesyl diphosphate biosynthetic process, mevalonate pathway"/>
    <property type="evidence" value="ECO:0007669"/>
    <property type="project" value="EnsemblFungi"/>
</dbReference>
<dbReference type="Pfam" id="PF00288">
    <property type="entry name" value="GHMP_kinases_N"/>
    <property type="match status" value="1"/>
</dbReference>
<dbReference type="OrthoDB" id="10262935at2759"/>
<evidence type="ECO:0000256" key="5">
    <source>
        <dbReference type="ARBA" id="ARBA00022679"/>
    </source>
</evidence>
<comment type="pathway">
    <text evidence="1 13">Isoprenoid biosynthesis; isopentenyl diphosphate biosynthesis via mevalonate pathway; isopentenyl diphosphate from (R)-mevalonate: step 2/3.</text>
</comment>
<dbReference type="InterPro" id="IPR020568">
    <property type="entry name" value="Ribosomal_Su5_D2-typ_SF"/>
</dbReference>
<dbReference type="STRING" id="984486.A0A1E3QT18"/>
<dbReference type="GO" id="GO:0006696">
    <property type="term" value="P:ergosterol biosynthetic process"/>
    <property type="evidence" value="ECO:0007669"/>
    <property type="project" value="EnsemblFungi"/>
</dbReference>
<dbReference type="InterPro" id="IPR006204">
    <property type="entry name" value="GHMP_kinase_N_dom"/>
</dbReference>
<dbReference type="GO" id="GO:0005777">
    <property type="term" value="C:peroxisome"/>
    <property type="evidence" value="ECO:0007669"/>
    <property type="project" value="TreeGrafter"/>
</dbReference>
<keyword evidence="7 13" id="KW-0418">Kinase</keyword>
<evidence type="ECO:0000256" key="1">
    <source>
        <dbReference type="ARBA" id="ARBA00005017"/>
    </source>
</evidence>
<dbReference type="PIRSF" id="PIRSF017288">
    <property type="entry name" value="PMK_GHMP_euk"/>
    <property type="match status" value="1"/>
</dbReference>
<dbReference type="GO" id="GO:0004631">
    <property type="term" value="F:phosphomevalonate kinase activity"/>
    <property type="evidence" value="ECO:0007669"/>
    <property type="project" value="UniProtKB-UniRule"/>
</dbReference>
<dbReference type="AlphaFoldDB" id="A0A1E3QT18"/>
<evidence type="ECO:0000256" key="13">
    <source>
        <dbReference type="PIRNR" id="PIRNR017288"/>
    </source>
</evidence>
<keyword evidence="8" id="KW-0067">ATP-binding</keyword>
<dbReference type="GO" id="GO:0005524">
    <property type="term" value="F:ATP binding"/>
    <property type="evidence" value="ECO:0007669"/>
    <property type="project" value="UniProtKB-UniRule"/>
</dbReference>
<reference evidence="16" key="1">
    <citation type="submission" date="2016-05" db="EMBL/GenBank/DDBJ databases">
        <title>Comparative genomics of biotechnologically important yeasts.</title>
        <authorList>
            <consortium name="DOE Joint Genome Institute"/>
            <person name="Riley R."/>
            <person name="Haridas S."/>
            <person name="Wolfe K.H."/>
            <person name="Lopes M.R."/>
            <person name="Hittinger C.T."/>
            <person name="Goker M."/>
            <person name="Salamov A."/>
            <person name="Wisecaver J."/>
            <person name="Long T.M."/>
            <person name="Aerts A.L."/>
            <person name="Barry K."/>
            <person name="Choi C."/>
            <person name="Clum A."/>
            <person name="Coughlan A.Y."/>
            <person name="Deshpande S."/>
            <person name="Douglass A.P."/>
            <person name="Hanson S.J."/>
            <person name="Klenk H.-P."/>
            <person name="Labutti K."/>
            <person name="Lapidus A."/>
            <person name="Lindquist E."/>
            <person name="Lipzen A."/>
            <person name="Meier-Kolthoff J.P."/>
            <person name="Ohm R.A."/>
            <person name="Otillar R.P."/>
            <person name="Pangilinan J."/>
            <person name="Peng Y."/>
            <person name="Rokas A."/>
            <person name="Rosa C.A."/>
            <person name="Scheuner C."/>
            <person name="Sibirny A.A."/>
            <person name="Slot J.C."/>
            <person name="Stielow J.B."/>
            <person name="Sun H."/>
            <person name="Kurtzman C.P."/>
            <person name="Blackwell M."/>
            <person name="Grigoriev I.V."/>
            <person name="Jeffries T.W."/>
        </authorList>
    </citation>
    <scope>NUCLEOTIDE SEQUENCE [LARGE SCALE GENOMIC DNA]</scope>
    <source>
        <strain evidence="16">NRRL Y-12698</strain>
    </source>
</reference>
<dbReference type="InterPro" id="IPR014721">
    <property type="entry name" value="Ribsml_uS5_D2-typ_fold_subgr"/>
</dbReference>